<evidence type="ECO:0008006" key="13">
    <source>
        <dbReference type="Google" id="ProtNLM"/>
    </source>
</evidence>
<feature type="domain" description="R13L1/DRL21-like LRR repeat region" evidence="10">
    <location>
        <begin position="686"/>
        <end position="809"/>
    </location>
</feature>
<dbReference type="Pfam" id="PF23559">
    <property type="entry name" value="WHD_DRP"/>
    <property type="match status" value="1"/>
</dbReference>
<dbReference type="InterPro" id="IPR058922">
    <property type="entry name" value="WHD_DRP"/>
</dbReference>
<dbReference type="PANTHER" id="PTHR36766:SF51">
    <property type="entry name" value="DISEASE RESISTANCE RPP13-LIKE PROTEIN 1"/>
    <property type="match status" value="1"/>
</dbReference>
<keyword evidence="1" id="KW-0433">Leucine-rich repeat</keyword>
<dbReference type="InterPro" id="IPR001611">
    <property type="entry name" value="Leu-rich_rpt"/>
</dbReference>
<reference evidence="11 12" key="1">
    <citation type="submission" date="2021-02" db="EMBL/GenBank/DDBJ databases">
        <title>Plant Genome Project.</title>
        <authorList>
            <person name="Zhang R.-G."/>
        </authorList>
    </citation>
    <scope>NUCLEOTIDE SEQUENCE [LARGE SCALE GENOMIC DNA]</scope>
    <source>
        <tissue evidence="11">Leaves</tissue>
    </source>
</reference>
<dbReference type="SUPFAM" id="SSF52058">
    <property type="entry name" value="L domain-like"/>
    <property type="match status" value="2"/>
</dbReference>
<dbReference type="Gene3D" id="3.40.50.300">
    <property type="entry name" value="P-loop containing nucleotide triphosphate hydrolases"/>
    <property type="match status" value="1"/>
</dbReference>
<keyword evidence="6" id="KW-0732">Signal</keyword>
<protein>
    <recommendedName>
        <fullName evidence="13">Disease resistance RPP13-like protein 1</fullName>
    </recommendedName>
</protein>
<dbReference type="Pfam" id="PF25019">
    <property type="entry name" value="LRR_R13L1-DRL21"/>
    <property type="match status" value="1"/>
</dbReference>
<dbReference type="PANTHER" id="PTHR36766">
    <property type="entry name" value="PLANT BROAD-SPECTRUM MILDEW RESISTANCE PROTEIN RPW8"/>
    <property type="match status" value="1"/>
</dbReference>
<evidence type="ECO:0000259" key="7">
    <source>
        <dbReference type="Pfam" id="PF00931"/>
    </source>
</evidence>
<gene>
    <name evidence="11" type="ORF">JRO89_XS05G0138000</name>
</gene>
<keyword evidence="5" id="KW-0067">ATP-binding</keyword>
<dbReference type="EMBL" id="JAFEMO010000005">
    <property type="protein sequence ID" value="KAH7570572.1"/>
    <property type="molecule type" value="Genomic_DNA"/>
</dbReference>
<dbReference type="InterPro" id="IPR056789">
    <property type="entry name" value="LRR_R13L1-DRL21"/>
</dbReference>
<evidence type="ECO:0000259" key="9">
    <source>
        <dbReference type="Pfam" id="PF23559"/>
    </source>
</evidence>
<feature type="domain" description="Disease resistance protein winged helix" evidence="9">
    <location>
        <begin position="424"/>
        <end position="493"/>
    </location>
</feature>
<proteinExistence type="predicted"/>
<evidence type="ECO:0000256" key="3">
    <source>
        <dbReference type="ARBA" id="ARBA00022741"/>
    </source>
</evidence>
<keyword evidence="4" id="KW-0611">Plant defense</keyword>
<evidence type="ECO:0000256" key="6">
    <source>
        <dbReference type="SAM" id="SignalP"/>
    </source>
</evidence>
<dbReference type="Pfam" id="PF18052">
    <property type="entry name" value="Rx_N"/>
    <property type="match status" value="1"/>
</dbReference>
<dbReference type="InterPro" id="IPR032675">
    <property type="entry name" value="LRR_dom_sf"/>
</dbReference>
<evidence type="ECO:0000256" key="4">
    <source>
        <dbReference type="ARBA" id="ARBA00022821"/>
    </source>
</evidence>
<feature type="domain" description="NB-ARC" evidence="7">
    <location>
        <begin position="167"/>
        <end position="338"/>
    </location>
</feature>
<evidence type="ECO:0000256" key="1">
    <source>
        <dbReference type="ARBA" id="ARBA00022614"/>
    </source>
</evidence>
<dbReference type="Pfam" id="PF00931">
    <property type="entry name" value="NB-ARC"/>
    <property type="match status" value="1"/>
</dbReference>
<dbReference type="Gene3D" id="1.10.10.10">
    <property type="entry name" value="Winged helix-like DNA-binding domain superfamily/Winged helix DNA-binding domain"/>
    <property type="match status" value="1"/>
</dbReference>
<evidence type="ECO:0000313" key="11">
    <source>
        <dbReference type="EMBL" id="KAH7570572.1"/>
    </source>
</evidence>
<dbReference type="Gene3D" id="1.10.8.430">
    <property type="entry name" value="Helical domain of apoptotic protease-activating factors"/>
    <property type="match status" value="1"/>
</dbReference>
<dbReference type="InterPro" id="IPR002182">
    <property type="entry name" value="NB-ARC"/>
</dbReference>
<organism evidence="11 12">
    <name type="scientific">Xanthoceras sorbifolium</name>
    <dbReference type="NCBI Taxonomy" id="99658"/>
    <lineage>
        <taxon>Eukaryota</taxon>
        <taxon>Viridiplantae</taxon>
        <taxon>Streptophyta</taxon>
        <taxon>Embryophyta</taxon>
        <taxon>Tracheophyta</taxon>
        <taxon>Spermatophyta</taxon>
        <taxon>Magnoliopsida</taxon>
        <taxon>eudicotyledons</taxon>
        <taxon>Gunneridae</taxon>
        <taxon>Pentapetalae</taxon>
        <taxon>rosids</taxon>
        <taxon>malvids</taxon>
        <taxon>Sapindales</taxon>
        <taxon>Sapindaceae</taxon>
        <taxon>Xanthoceroideae</taxon>
        <taxon>Xanthoceras</taxon>
    </lineage>
</organism>
<dbReference type="PROSITE" id="PS51450">
    <property type="entry name" value="LRR"/>
    <property type="match status" value="1"/>
</dbReference>
<evidence type="ECO:0000256" key="5">
    <source>
        <dbReference type="ARBA" id="ARBA00022840"/>
    </source>
</evidence>
<dbReference type="Gene3D" id="3.80.10.10">
    <property type="entry name" value="Ribonuclease Inhibitor"/>
    <property type="match status" value="3"/>
</dbReference>
<keyword evidence="12" id="KW-1185">Reference proteome</keyword>
<dbReference type="InterPro" id="IPR036388">
    <property type="entry name" value="WH-like_DNA-bd_sf"/>
</dbReference>
<dbReference type="PRINTS" id="PR00364">
    <property type="entry name" value="DISEASERSIST"/>
</dbReference>
<evidence type="ECO:0000259" key="10">
    <source>
        <dbReference type="Pfam" id="PF25019"/>
    </source>
</evidence>
<dbReference type="Gene3D" id="1.20.5.4130">
    <property type="match status" value="1"/>
</dbReference>
<keyword evidence="3" id="KW-0547">Nucleotide-binding</keyword>
<comment type="caution">
    <text evidence="11">The sequence shown here is derived from an EMBL/GenBank/DDBJ whole genome shotgun (WGS) entry which is preliminary data.</text>
</comment>
<evidence type="ECO:0000259" key="8">
    <source>
        <dbReference type="Pfam" id="PF18052"/>
    </source>
</evidence>
<dbReference type="InterPro" id="IPR027417">
    <property type="entry name" value="P-loop_NTPase"/>
</dbReference>
<dbReference type="Proteomes" id="UP000827721">
    <property type="component" value="Unassembled WGS sequence"/>
</dbReference>
<name>A0ABQ8I1R6_9ROSI</name>
<accession>A0ABQ8I1R6</accession>
<dbReference type="SUPFAM" id="SSF52540">
    <property type="entry name" value="P-loop containing nucleoside triphosphate hydrolases"/>
    <property type="match status" value="1"/>
</dbReference>
<feature type="domain" description="Disease resistance N-terminal" evidence="8">
    <location>
        <begin position="14"/>
        <end position="104"/>
    </location>
</feature>
<keyword evidence="2" id="KW-0677">Repeat</keyword>
<evidence type="ECO:0000313" key="12">
    <source>
        <dbReference type="Proteomes" id="UP000827721"/>
    </source>
</evidence>
<dbReference type="InterPro" id="IPR042197">
    <property type="entry name" value="Apaf_helical"/>
</dbReference>
<sequence length="1161" mass="131474">MVFVVEALVSALLSASFQVLFDRLSPRTNLFEFLRRHEFNVTLLENLKTTLLQVNAVLSDAEEKQITNRFVREWVDELKDAVYHTADLLDEIHFLTLAESRSTSTSSALNSIVQNSKYRLEKMTSKLENIAKHKDVLGLEESFSGKPSPILQLTSLVDEFEVHGRRNDKEKIMDFLLSGSVGENEIPVVAIIGIAGVGKTTLTQVLYNDRRVKTHFRTRAWVYVSEDFDVFKVTKTIYESVTLQPCGITDLNILQVKLKKILMTRKKFLIVLDDVWNEYYSKWDALRSFLKVGASESRIIVTTRNQGVAQTTRAIHICHLQPLEDEYCWLVFANHAFGSPQVCAPPKLKSIAQQIMKKCRGLPLAAKVMGSLLYSKVEAHEWINILNSNIWDLPKDKSDILPSLRLSYYHLSSHLKQCFAYCSIFSKGYVFGKEKLVLLWMAEGFLPQPRSDRTMEEVGIACFNELLSKSFFQQASDYDKSHFIMHDLIHELAQFASSESCFRFERGKSHGISNKVRHFSYVRAQFDDGLEKFDALKEAEFLRTFLPLSSSSSGGLCSINRMVVSELLPRQKRLRVLSLSHYGNINTFPNDFGKLIHLRYLDFSHNAITKLPSSIGFLYNLQTLILSHCIQLSKLPATMRNLINLGHLDLNGAISLKMMPPEFGKLKSLQILTNFVVSNITRGSSISELGVLLKLRGKLSISGLQNVGDAEEVENANLKDKKDIKELEFSWSSTGPANGEAAILEKLSPHENIEKLSIRGYGDTELPNWLGDPKFSNMVILHLTDCRNCLSLPSLGQLPSLQELHVKRMALESINPEFYGNSSSSIVPFASLRILKFEDMPNWIHWSSLAVTEGREFPLLQELHIQKCENLIEIPNCLPSLELLFINECWQLQFDDFMDYPALQSLSIRSCNYPTNFTLNFSSNLKFLQIQDCRYLRFLEISEELHQQLNFFEDLEISECPNLELFSGNGLCAPNLTTFSVSNCNNLSSMPEQMHVLLTSLQNLNISGCPRLVSFPDGGLPLSLQKLVIQNCISLTLQNSWGLTDMASLTCLTINCAYQNVTSFPDEGLLPASLTFLQISEFPMLETLNLSGLQHLTLLEDLQINCSRLQILSEGRMPDSLSSLSITGSPSMTDLCQQNQGIYWDKISHIPFKFINGNEIR</sequence>
<dbReference type="InterPro" id="IPR041118">
    <property type="entry name" value="Rx_N"/>
</dbReference>
<feature type="signal peptide" evidence="6">
    <location>
        <begin position="1"/>
        <end position="15"/>
    </location>
</feature>
<evidence type="ECO:0000256" key="2">
    <source>
        <dbReference type="ARBA" id="ARBA00022737"/>
    </source>
</evidence>
<feature type="chain" id="PRO_5046418919" description="Disease resistance RPP13-like protein 1" evidence="6">
    <location>
        <begin position="16"/>
        <end position="1161"/>
    </location>
</feature>